<dbReference type="Pfam" id="PF01033">
    <property type="entry name" value="Somatomedin_B"/>
    <property type="match status" value="1"/>
</dbReference>
<feature type="compositionally biased region" description="Basic and acidic residues" evidence="1">
    <location>
        <begin position="456"/>
        <end position="473"/>
    </location>
</feature>
<dbReference type="PROSITE" id="PS50958">
    <property type="entry name" value="SMB_2"/>
    <property type="match status" value="1"/>
</dbReference>
<gene>
    <name evidence="2" type="ORF">OFUS_LOCUS10579</name>
</gene>
<organism evidence="2 3">
    <name type="scientific">Owenia fusiformis</name>
    <name type="common">Polychaete worm</name>
    <dbReference type="NCBI Taxonomy" id="6347"/>
    <lineage>
        <taxon>Eukaryota</taxon>
        <taxon>Metazoa</taxon>
        <taxon>Spiralia</taxon>
        <taxon>Lophotrochozoa</taxon>
        <taxon>Annelida</taxon>
        <taxon>Polychaeta</taxon>
        <taxon>Sedentaria</taxon>
        <taxon>Canalipalpata</taxon>
        <taxon>Sabellida</taxon>
        <taxon>Oweniida</taxon>
        <taxon>Oweniidae</taxon>
        <taxon>Owenia</taxon>
    </lineage>
</organism>
<dbReference type="OrthoDB" id="6146532at2759"/>
<accession>A0A8J1T770</accession>
<dbReference type="PANTHER" id="PTHR45902">
    <property type="entry name" value="LATROPHILIN RECEPTOR-LIKE PROTEIN A"/>
    <property type="match status" value="1"/>
</dbReference>
<reference evidence="2" key="1">
    <citation type="submission" date="2022-03" db="EMBL/GenBank/DDBJ databases">
        <authorList>
            <person name="Martin C."/>
        </authorList>
    </citation>
    <scope>NUCLEOTIDE SEQUENCE</scope>
</reference>
<keyword evidence="3" id="KW-1185">Reference proteome</keyword>
<dbReference type="EMBL" id="CAIIXF020000005">
    <property type="protein sequence ID" value="CAH1784372.1"/>
    <property type="molecule type" value="Genomic_DNA"/>
</dbReference>
<evidence type="ECO:0000313" key="3">
    <source>
        <dbReference type="Proteomes" id="UP000749559"/>
    </source>
</evidence>
<dbReference type="PANTHER" id="PTHR45902:SF1">
    <property type="entry name" value="LATROPHILIN RECEPTOR-LIKE PROTEIN A"/>
    <property type="match status" value="1"/>
</dbReference>
<dbReference type="Proteomes" id="UP000749559">
    <property type="component" value="Unassembled WGS sequence"/>
</dbReference>
<dbReference type="PROSITE" id="PS00524">
    <property type="entry name" value="SMB_1"/>
    <property type="match status" value="1"/>
</dbReference>
<feature type="non-terminal residue" evidence="2">
    <location>
        <position position="1"/>
    </location>
</feature>
<comment type="caution">
    <text evidence="2">The sequence shown here is derived from an EMBL/GenBank/DDBJ whole genome shotgun (WGS) entry which is preliminary data.</text>
</comment>
<evidence type="ECO:0000256" key="1">
    <source>
        <dbReference type="SAM" id="MobiDB-lite"/>
    </source>
</evidence>
<protein>
    <submittedName>
        <fullName evidence="2">Uncharacterized protein</fullName>
    </submittedName>
</protein>
<dbReference type="SUPFAM" id="SSF90188">
    <property type="entry name" value="Somatomedin B domain"/>
    <property type="match status" value="1"/>
</dbReference>
<evidence type="ECO:0000313" key="2">
    <source>
        <dbReference type="EMBL" id="CAH1784372.1"/>
    </source>
</evidence>
<dbReference type="InterPro" id="IPR053231">
    <property type="entry name" value="GPCR_LN-TM7"/>
</dbReference>
<dbReference type="AlphaFoldDB" id="A0A8J1T770"/>
<dbReference type="InterPro" id="IPR001212">
    <property type="entry name" value="Somatomedin_B_dom"/>
</dbReference>
<feature type="compositionally biased region" description="Polar residues" evidence="1">
    <location>
        <begin position="474"/>
        <end position="483"/>
    </location>
</feature>
<sequence>NGLATGRIFQNASSTNNPECFLRVNEVDCVSGKRSCKERCGWNVSETSDFYCQCDAKCADYGDCCSDYIKECVKNRTTDHFIDIRQSKRGEYKCLDVGRKWVYLRATCLPEYRGMLLDTDCHNSNGILGKNPVEDVSTGEQYKNIHCALCNNVNDTAQMWKNNISCPLKLISSEEFQHTDLNTMLMLLTNQECHTEFIAPNSSRNCVPFEYTCTHCLDTGLLDRCAQGGLQGIVYQFVTYYNWNCILCNHHLTQTPTPRELCSDIRFMFSRGLPYMLFSLQILVDMVSKDNYKYKVNTEGEIFGMKKLEFQCDKINGCKANSCPMGFAKKNASCVLVQDLVEISLTLKTYPPLVAMTSVFFKKMSDMISQVFKPLGFLNKEAVKCKSVCGNIMVFTFNITKPPDFKLNWTNNENVSEMEWKVEQYLKDLKLEADVLISHKLILVDTGSSDTQSTDTKSRDKESRGNGGKEKSLDTQCTDKQSCGNGGKEKSSDHIQIVWIASCLLCIINLY</sequence>
<dbReference type="Gene3D" id="4.10.410.20">
    <property type="match status" value="1"/>
</dbReference>
<feature type="region of interest" description="Disordered" evidence="1">
    <location>
        <begin position="447"/>
        <end position="490"/>
    </location>
</feature>
<proteinExistence type="predicted"/>
<dbReference type="SMART" id="SM00201">
    <property type="entry name" value="SO"/>
    <property type="match status" value="1"/>
</dbReference>
<dbReference type="InterPro" id="IPR036024">
    <property type="entry name" value="Somatomedin_B-like_dom_sf"/>
</dbReference>
<name>A0A8J1T770_OWEFU</name>